<reference evidence="3" key="1">
    <citation type="journal article" date="2013" name="Genome">
        <title>Draft Genome Sequences of Porphyromonas crevioricanis JCM 15906T and Porphyromonas cansulci JCM 13913T Isolated from a Canine Oral Cavity.</title>
        <authorList>
            <person name="Sakamoto M."/>
            <person name="Tanaka N."/>
            <person name="Shiwa Y."/>
            <person name="Yoshikawa H."/>
            <person name="Ohkuma M."/>
        </authorList>
    </citation>
    <scope>NUCLEOTIDE SEQUENCE [LARGE SCALE GENOMIC DNA]</scope>
    <source>
        <strain evidence="3">JCM 15906</strain>
    </source>
</reference>
<gene>
    <name evidence="2" type="ORF">PORCRE_720</name>
</gene>
<dbReference type="AlphaFoldDB" id="T1CPH7"/>
<reference evidence="2 3" key="2">
    <citation type="journal article" date="2013" name="Genome Announc.">
        <title>Draft Genome Sequences of Porphyromonas crevioricanis JCM 15906T and Porphyromonas cansulci JCM 13913T Isolated from a Canine Oral Cavity.</title>
        <authorList>
            <person name="Sakamoto M."/>
            <person name="Tanaka N."/>
            <person name="Shiwa Y."/>
            <person name="Yoshikawa H."/>
            <person name="Ohkuma M."/>
        </authorList>
    </citation>
    <scope>NUCLEOTIDE SEQUENCE [LARGE SCALE GENOMIC DNA]</scope>
    <source>
        <strain evidence="2 3">JCM 15906</strain>
    </source>
</reference>
<accession>T1CPH7</accession>
<dbReference type="EMBL" id="BAOU01000017">
    <property type="protein sequence ID" value="GAD05023.1"/>
    <property type="molecule type" value="Genomic_DNA"/>
</dbReference>
<feature type="transmembrane region" description="Helical" evidence="1">
    <location>
        <begin position="169"/>
        <end position="187"/>
    </location>
</feature>
<name>T1CPH7_9PORP</name>
<evidence type="ECO:0000256" key="1">
    <source>
        <dbReference type="SAM" id="Phobius"/>
    </source>
</evidence>
<dbReference type="InterPro" id="IPR025250">
    <property type="entry name" value="DUF4199"/>
</dbReference>
<keyword evidence="1" id="KW-0812">Transmembrane</keyword>
<dbReference type="Pfam" id="PF13858">
    <property type="entry name" value="DUF4199"/>
    <property type="match status" value="1"/>
</dbReference>
<evidence type="ECO:0000313" key="3">
    <source>
        <dbReference type="Proteomes" id="UP000018031"/>
    </source>
</evidence>
<feature type="transmembrane region" description="Helical" evidence="1">
    <location>
        <begin position="59"/>
        <end position="80"/>
    </location>
</feature>
<dbReference type="Proteomes" id="UP000018031">
    <property type="component" value="Unassembled WGS sequence"/>
</dbReference>
<keyword evidence="1" id="KW-0472">Membrane</keyword>
<comment type="caution">
    <text evidence="2">The sequence shown here is derived from an EMBL/GenBank/DDBJ whole genome shotgun (WGS) entry which is preliminary data.</text>
</comment>
<feature type="transmembrane region" description="Helical" evidence="1">
    <location>
        <begin position="31"/>
        <end position="53"/>
    </location>
</feature>
<sequence length="190" mass="22091">MQQFHCNVSVKMLPLLSDQSVHNSMQRTSSLYGAAATYGLIFGAFWVIKYVFFMSAFRSPLLGLLYLPLTSLDPVVAYYLTRRYRNSLPERAFSFGQGWRFGVLLYFFAAILVSIPHYYFYHSILPQHLPLFMEQMEEVLRPMMDSSVWEEMQRNLTSTSPIKRVINDIWSNCIWGILLSLPVAAILRRN</sequence>
<proteinExistence type="predicted"/>
<protein>
    <submittedName>
        <fullName evidence="2">Uncharacterized protein</fullName>
    </submittedName>
</protein>
<feature type="transmembrane region" description="Helical" evidence="1">
    <location>
        <begin position="101"/>
        <end position="121"/>
    </location>
</feature>
<evidence type="ECO:0000313" key="2">
    <source>
        <dbReference type="EMBL" id="GAD05023.1"/>
    </source>
</evidence>
<organism evidence="2 3">
    <name type="scientific">Porphyromonas crevioricanis JCM 15906</name>
    <dbReference type="NCBI Taxonomy" id="1305617"/>
    <lineage>
        <taxon>Bacteria</taxon>
        <taxon>Pseudomonadati</taxon>
        <taxon>Bacteroidota</taxon>
        <taxon>Bacteroidia</taxon>
        <taxon>Bacteroidales</taxon>
        <taxon>Porphyromonadaceae</taxon>
        <taxon>Porphyromonas</taxon>
    </lineage>
</organism>
<keyword evidence="1" id="KW-1133">Transmembrane helix</keyword>